<reference evidence="3" key="1">
    <citation type="journal article" date="2019" name="Int. J. Syst. Evol. Microbiol.">
        <title>The Global Catalogue of Microorganisms (GCM) 10K type strain sequencing project: providing services to taxonomists for standard genome sequencing and annotation.</title>
        <authorList>
            <consortium name="The Broad Institute Genomics Platform"/>
            <consortium name="The Broad Institute Genome Sequencing Center for Infectious Disease"/>
            <person name="Wu L."/>
            <person name="Ma J."/>
        </authorList>
    </citation>
    <scope>NUCLEOTIDE SEQUENCE [LARGE SCALE GENOMIC DNA]</scope>
    <source>
        <strain evidence="3">CGMCC 4.1782</strain>
    </source>
</reference>
<keyword evidence="1" id="KW-0812">Transmembrane</keyword>
<dbReference type="EMBL" id="JBHUIM010000001">
    <property type="protein sequence ID" value="MFD2245173.1"/>
    <property type="molecule type" value="Genomic_DNA"/>
</dbReference>
<feature type="transmembrane region" description="Helical" evidence="1">
    <location>
        <begin position="31"/>
        <end position="50"/>
    </location>
</feature>
<comment type="caution">
    <text evidence="2">The sequence shown here is derived from an EMBL/GenBank/DDBJ whole genome shotgun (WGS) entry which is preliminary data.</text>
</comment>
<evidence type="ECO:0000313" key="3">
    <source>
        <dbReference type="Proteomes" id="UP001597374"/>
    </source>
</evidence>
<dbReference type="Proteomes" id="UP001597374">
    <property type="component" value="Unassembled WGS sequence"/>
</dbReference>
<dbReference type="RefSeq" id="WP_250429383.1">
    <property type="nucleotide sequence ID" value="NZ_JALPRR010000002.1"/>
</dbReference>
<feature type="transmembrane region" description="Helical" evidence="1">
    <location>
        <begin position="5"/>
        <end position="25"/>
    </location>
</feature>
<accession>A0ABW5CTR2</accession>
<protein>
    <submittedName>
        <fullName evidence="2">Uncharacterized protein</fullName>
    </submittedName>
</protein>
<evidence type="ECO:0000313" key="2">
    <source>
        <dbReference type="EMBL" id="MFD2245173.1"/>
    </source>
</evidence>
<feature type="transmembrane region" description="Helical" evidence="1">
    <location>
        <begin position="57"/>
        <end position="76"/>
    </location>
</feature>
<feature type="transmembrane region" description="Helical" evidence="1">
    <location>
        <begin position="88"/>
        <end position="109"/>
    </location>
</feature>
<name>A0ABW5CTR2_9BACT</name>
<proteinExistence type="predicted"/>
<keyword evidence="3" id="KW-1185">Reference proteome</keyword>
<sequence length="124" mass="13944">MVHPYIINTINALVLIGAGLIGYFASPDKPVTALAAPAFGVLLLACTHHLRRHNRFVFNTVTALTLLVGFVVVARIDPANFEWDRRHILYLLMGASCFIAAAFYIGTFIQERRLRNNEIYKEDL</sequence>
<gene>
    <name evidence="2" type="ORF">ACFSKP_02835</name>
</gene>
<evidence type="ECO:0000256" key="1">
    <source>
        <dbReference type="SAM" id="Phobius"/>
    </source>
</evidence>
<keyword evidence="1" id="KW-1133">Transmembrane helix</keyword>
<keyword evidence="1" id="KW-0472">Membrane</keyword>
<organism evidence="2 3">
    <name type="scientific">Pontibacter ruber</name>
    <dbReference type="NCBI Taxonomy" id="1343895"/>
    <lineage>
        <taxon>Bacteria</taxon>
        <taxon>Pseudomonadati</taxon>
        <taxon>Bacteroidota</taxon>
        <taxon>Cytophagia</taxon>
        <taxon>Cytophagales</taxon>
        <taxon>Hymenobacteraceae</taxon>
        <taxon>Pontibacter</taxon>
    </lineage>
</organism>